<accession>A0A7J6URN7</accession>
<keyword evidence="2" id="KW-1185">Reference proteome</keyword>
<name>A0A7J6URN7_THATH</name>
<sequence length="171" mass="19725">MGNQMKEKKEKAIKTKGYYYVCVRNPDSPLKLQFLKIENPSSQSNVQEEEPTAVDVMNKVLHIKKKYSNKRFADEELVESSRLTTKKKKRIIDNDIQKAEELIITMLAVGFSEIQVVNMILAADARRRRRGKKLVVPGQGKKKFKCTICKNRSFFAPQGLDAHMSISHRQR</sequence>
<evidence type="ECO:0000313" key="1">
    <source>
        <dbReference type="EMBL" id="KAF5175159.1"/>
    </source>
</evidence>
<comment type="caution">
    <text evidence="1">The sequence shown here is derived from an EMBL/GenBank/DDBJ whole genome shotgun (WGS) entry which is preliminary data.</text>
</comment>
<protein>
    <submittedName>
        <fullName evidence="1">Uncharacterized protein</fullName>
    </submittedName>
</protein>
<dbReference type="AlphaFoldDB" id="A0A7J6URN7"/>
<reference evidence="1 2" key="1">
    <citation type="submission" date="2020-06" db="EMBL/GenBank/DDBJ databases">
        <title>Transcriptomic and genomic resources for Thalictrum thalictroides and T. hernandezii: Facilitating candidate gene discovery in an emerging model plant lineage.</title>
        <authorList>
            <person name="Arias T."/>
            <person name="Riano-Pachon D.M."/>
            <person name="Di Stilio V.S."/>
        </authorList>
    </citation>
    <scope>NUCLEOTIDE SEQUENCE [LARGE SCALE GENOMIC DNA]</scope>
    <source>
        <strain evidence="2">cv. WT478/WT964</strain>
        <tissue evidence="1">Leaves</tissue>
    </source>
</reference>
<dbReference type="EMBL" id="JABWDY010044403">
    <property type="protein sequence ID" value="KAF5175159.1"/>
    <property type="molecule type" value="Genomic_DNA"/>
</dbReference>
<organism evidence="1 2">
    <name type="scientific">Thalictrum thalictroides</name>
    <name type="common">Rue-anemone</name>
    <name type="synonym">Anemone thalictroides</name>
    <dbReference type="NCBI Taxonomy" id="46969"/>
    <lineage>
        <taxon>Eukaryota</taxon>
        <taxon>Viridiplantae</taxon>
        <taxon>Streptophyta</taxon>
        <taxon>Embryophyta</taxon>
        <taxon>Tracheophyta</taxon>
        <taxon>Spermatophyta</taxon>
        <taxon>Magnoliopsida</taxon>
        <taxon>Ranunculales</taxon>
        <taxon>Ranunculaceae</taxon>
        <taxon>Thalictroideae</taxon>
        <taxon>Thalictrum</taxon>
    </lineage>
</organism>
<evidence type="ECO:0000313" key="2">
    <source>
        <dbReference type="Proteomes" id="UP000554482"/>
    </source>
</evidence>
<proteinExistence type="predicted"/>
<dbReference type="Proteomes" id="UP000554482">
    <property type="component" value="Unassembled WGS sequence"/>
</dbReference>
<gene>
    <name evidence="1" type="ORF">FRX31_035254</name>
</gene>